<keyword evidence="1" id="KW-1133">Transmembrane helix</keyword>
<keyword evidence="1" id="KW-0472">Membrane</keyword>
<organism evidence="2 3">
    <name type="scientific">Haloarcula salinisoli</name>
    <dbReference type="NCBI Taxonomy" id="2487746"/>
    <lineage>
        <taxon>Archaea</taxon>
        <taxon>Methanobacteriati</taxon>
        <taxon>Methanobacteriota</taxon>
        <taxon>Stenosarchaea group</taxon>
        <taxon>Halobacteria</taxon>
        <taxon>Halobacteriales</taxon>
        <taxon>Haloarculaceae</taxon>
        <taxon>Haloarcula</taxon>
    </lineage>
</organism>
<keyword evidence="1" id="KW-0812">Transmembrane</keyword>
<keyword evidence="3" id="KW-1185">Reference proteome</keyword>
<evidence type="ECO:0000313" key="2">
    <source>
        <dbReference type="EMBL" id="MBX0302181.1"/>
    </source>
</evidence>
<sequence length="178" mass="18141">MLEDVDPPEVSMVRVLIVLAIAIPIAIEVVTFGGLIGHYLGGGGAGPAATPTATAETGGATVDDEILTATAATERVDAATLTEADNGTRFVLTVTVTDPVDGYELRLGAVTTRSGRTIEGSGATTGRLDAGEDGLVTGTWQLPDGDRPDTLAVTVVSAPGNDTPTPREYTVDFGDLDT</sequence>
<dbReference type="RefSeq" id="WP_220586430.1">
    <property type="nucleotide sequence ID" value="NZ_RKLQ01000001.1"/>
</dbReference>
<name>A0A8J7YHV0_9EURY</name>
<dbReference type="EMBL" id="RKLQ01000001">
    <property type="protein sequence ID" value="MBX0302181.1"/>
    <property type="molecule type" value="Genomic_DNA"/>
</dbReference>
<evidence type="ECO:0000256" key="1">
    <source>
        <dbReference type="SAM" id="Phobius"/>
    </source>
</evidence>
<accession>A0A8J7YHV0</accession>
<evidence type="ECO:0000313" key="3">
    <source>
        <dbReference type="Proteomes" id="UP000783863"/>
    </source>
</evidence>
<dbReference type="AlphaFoldDB" id="A0A8J7YHV0"/>
<gene>
    <name evidence="2" type="ORF">EGD98_00695</name>
</gene>
<feature type="transmembrane region" description="Helical" evidence="1">
    <location>
        <begin position="12"/>
        <end position="36"/>
    </location>
</feature>
<reference evidence="2" key="1">
    <citation type="submission" date="2021-06" db="EMBL/GenBank/DDBJ databases">
        <title>Halomicroarcula sp. F24A a new haloarchaeum isolated from saline soil.</title>
        <authorList>
            <person name="Duran-Viseras A."/>
            <person name="Sanchez-Porro C."/>
            <person name="Ventosa A."/>
        </authorList>
    </citation>
    <scope>NUCLEOTIDE SEQUENCE</scope>
    <source>
        <strain evidence="2">F24A</strain>
    </source>
</reference>
<protein>
    <submittedName>
        <fullName evidence="2">Uncharacterized protein</fullName>
    </submittedName>
</protein>
<comment type="caution">
    <text evidence="2">The sequence shown here is derived from an EMBL/GenBank/DDBJ whole genome shotgun (WGS) entry which is preliminary data.</text>
</comment>
<dbReference type="Proteomes" id="UP000783863">
    <property type="component" value="Unassembled WGS sequence"/>
</dbReference>
<proteinExistence type="predicted"/>